<comment type="caution">
    <text evidence="5">The sequence shown here is derived from an EMBL/GenBank/DDBJ whole genome shotgun (WGS) entry which is preliminary data.</text>
</comment>
<evidence type="ECO:0000256" key="3">
    <source>
        <dbReference type="SAM" id="MobiDB-lite"/>
    </source>
</evidence>
<dbReference type="Gene3D" id="3.20.20.10">
    <property type="entry name" value="Alanine racemase"/>
    <property type="match status" value="1"/>
</dbReference>
<dbReference type="RefSeq" id="WP_168091024.1">
    <property type="nucleotide sequence ID" value="NZ_JAATER010000010.1"/>
</dbReference>
<dbReference type="GO" id="GO:0006596">
    <property type="term" value="P:polyamine biosynthetic process"/>
    <property type="evidence" value="ECO:0007669"/>
    <property type="project" value="InterPro"/>
</dbReference>
<feature type="region of interest" description="Disordered" evidence="3">
    <location>
        <begin position="435"/>
        <end position="485"/>
    </location>
</feature>
<dbReference type="InterPro" id="IPR002433">
    <property type="entry name" value="Orn_de-COase"/>
</dbReference>
<evidence type="ECO:0000259" key="4">
    <source>
        <dbReference type="Pfam" id="PF02784"/>
    </source>
</evidence>
<evidence type="ECO:0000256" key="2">
    <source>
        <dbReference type="ARBA" id="ARBA00022898"/>
    </source>
</evidence>
<evidence type="ECO:0000313" key="5">
    <source>
        <dbReference type="EMBL" id="MCQ8769717.1"/>
    </source>
</evidence>
<dbReference type="EC" id="5.1.1.1" evidence="5"/>
<gene>
    <name evidence="5" type="ORF">NQU55_07965</name>
</gene>
<dbReference type="AlphaFoldDB" id="A0A9X2LF15"/>
<sequence length="485" mass="50764">MAVNGAPPPPPTLPAHPDPATDAILGSGLLHELAHAFGGPFHFLLPHRFDANLAAFRAALADAAVDGRVYYAKKANKAAAWIERCAAAGAGVDVASPGELREALGHGVRGENIVVTGPAKSEELLRVAALQGALIAVDSLDELDRLTAAPRAGGAPPPRLLLRVLPPAQPGSRFGLDGAELEEALAHCARAGDAVRMEGFGFHLSGYAVQPRADLAGRLVDLCLKARVMGLQADRISIGGGFAVDYAAAGDWHSFLATQQPGHYHAHRRFTPADFYPYHSPVAGAGALRAVLAAVPAGGRDSLGSRLRETGTLLLMEPGRALLDRAGSSVFRIQGVKDRDGYAILTVDGTSLSLSEQWFNSEFLPDPVLVPPAGLAGGTRRTGGPGAIGVHPACVGGATCLESDLLTWRKIPFPVRPSVGDLLVYPNTAGYQMDSNESPFHDLPLPPKVVIDTTDDTADGTPGGSADGTTRGGRPRWRLDRRPAY</sequence>
<dbReference type="PANTHER" id="PTHR43727:SF2">
    <property type="entry name" value="GROUP IV DECARBOXYLASE"/>
    <property type="match status" value="1"/>
</dbReference>
<reference evidence="5" key="1">
    <citation type="submission" date="2022-06" db="EMBL/GenBank/DDBJ databases">
        <title>WGS of actinobacteria.</title>
        <authorList>
            <person name="Thawai C."/>
        </authorList>
    </citation>
    <scope>NUCLEOTIDE SEQUENCE</scope>
    <source>
        <strain evidence="5">AA8</strain>
    </source>
</reference>
<comment type="cofactor">
    <cofactor evidence="1">
        <name>pyridoxal 5'-phosphate</name>
        <dbReference type="ChEBI" id="CHEBI:597326"/>
    </cofactor>
</comment>
<dbReference type="SUPFAM" id="SSF51419">
    <property type="entry name" value="PLP-binding barrel"/>
    <property type="match status" value="1"/>
</dbReference>
<dbReference type="PRINTS" id="PR01179">
    <property type="entry name" value="ODADCRBXLASE"/>
</dbReference>
<feature type="domain" description="Orn/DAP/Arg decarboxylase 2 N-terminal" evidence="4">
    <location>
        <begin position="55"/>
        <end position="250"/>
    </location>
</feature>
<evidence type="ECO:0000256" key="1">
    <source>
        <dbReference type="ARBA" id="ARBA00001933"/>
    </source>
</evidence>
<protein>
    <submittedName>
        <fullName evidence="5">Alanine racemase</fullName>
        <ecNumber evidence="5">5.1.1.1</ecNumber>
    </submittedName>
</protein>
<keyword evidence="2" id="KW-0663">Pyridoxal phosphate</keyword>
<evidence type="ECO:0000313" key="6">
    <source>
        <dbReference type="Proteomes" id="UP001142374"/>
    </source>
</evidence>
<dbReference type="InterPro" id="IPR009006">
    <property type="entry name" value="Ala_racemase/Decarboxylase_C"/>
</dbReference>
<dbReference type="InterPro" id="IPR029066">
    <property type="entry name" value="PLP-binding_barrel"/>
</dbReference>
<dbReference type="PRINTS" id="PR01182">
    <property type="entry name" value="ORNDCRBXLASE"/>
</dbReference>
<accession>A0A9X2LF15</accession>
<dbReference type="Pfam" id="PF02784">
    <property type="entry name" value="Orn_Arg_deC_N"/>
    <property type="match status" value="1"/>
</dbReference>
<keyword evidence="6" id="KW-1185">Reference proteome</keyword>
<dbReference type="InterPro" id="IPR022644">
    <property type="entry name" value="De-COase2_N"/>
</dbReference>
<dbReference type="EMBL" id="JANIID010000005">
    <property type="protein sequence ID" value="MCQ8769717.1"/>
    <property type="molecule type" value="Genomic_DNA"/>
</dbReference>
<dbReference type="PANTHER" id="PTHR43727">
    <property type="entry name" value="DIAMINOPIMELATE DECARBOXYLASE"/>
    <property type="match status" value="1"/>
</dbReference>
<dbReference type="GO" id="GO:0008784">
    <property type="term" value="F:alanine racemase activity"/>
    <property type="evidence" value="ECO:0007669"/>
    <property type="project" value="UniProtKB-EC"/>
</dbReference>
<dbReference type="SUPFAM" id="SSF50621">
    <property type="entry name" value="Alanine racemase C-terminal domain-like"/>
    <property type="match status" value="1"/>
</dbReference>
<organism evidence="5 6">
    <name type="scientific">Streptomyces telluris</name>
    <dbReference type="NCBI Taxonomy" id="2720021"/>
    <lineage>
        <taxon>Bacteria</taxon>
        <taxon>Bacillati</taxon>
        <taxon>Actinomycetota</taxon>
        <taxon>Actinomycetes</taxon>
        <taxon>Kitasatosporales</taxon>
        <taxon>Streptomycetaceae</taxon>
        <taxon>Streptomyces</taxon>
    </lineage>
</organism>
<dbReference type="InterPro" id="IPR000183">
    <property type="entry name" value="Orn/DAP/Arg_de-COase"/>
</dbReference>
<dbReference type="GO" id="GO:0008836">
    <property type="term" value="F:diaminopimelate decarboxylase activity"/>
    <property type="evidence" value="ECO:0007669"/>
    <property type="project" value="TreeGrafter"/>
</dbReference>
<proteinExistence type="predicted"/>
<name>A0A9X2LF15_9ACTN</name>
<dbReference type="GO" id="GO:0009089">
    <property type="term" value="P:lysine biosynthetic process via diaminopimelate"/>
    <property type="evidence" value="ECO:0007669"/>
    <property type="project" value="TreeGrafter"/>
</dbReference>
<dbReference type="Gene3D" id="2.40.37.10">
    <property type="entry name" value="Lyase, Ornithine Decarboxylase, Chain A, domain 1"/>
    <property type="match status" value="1"/>
</dbReference>
<keyword evidence="5" id="KW-0413">Isomerase</keyword>
<dbReference type="Proteomes" id="UP001142374">
    <property type="component" value="Unassembled WGS sequence"/>
</dbReference>